<feature type="chain" id="PRO_5021990989" description="Tetratricopeptide repeat protein" evidence="2">
    <location>
        <begin position="26"/>
        <end position="346"/>
    </location>
</feature>
<accession>A0A517LZD7</accession>
<feature type="compositionally biased region" description="Low complexity" evidence="1">
    <location>
        <begin position="260"/>
        <end position="280"/>
    </location>
</feature>
<reference evidence="3 4" key="1">
    <citation type="submission" date="2019-02" db="EMBL/GenBank/DDBJ databases">
        <title>Deep-cultivation of Planctomycetes and their phenomic and genomic characterization uncovers novel biology.</title>
        <authorList>
            <person name="Wiegand S."/>
            <person name="Jogler M."/>
            <person name="Boedeker C."/>
            <person name="Pinto D."/>
            <person name="Vollmers J."/>
            <person name="Rivas-Marin E."/>
            <person name="Kohn T."/>
            <person name="Peeters S.H."/>
            <person name="Heuer A."/>
            <person name="Rast P."/>
            <person name="Oberbeckmann S."/>
            <person name="Bunk B."/>
            <person name="Jeske O."/>
            <person name="Meyerdierks A."/>
            <person name="Storesund J.E."/>
            <person name="Kallscheuer N."/>
            <person name="Luecker S."/>
            <person name="Lage O.M."/>
            <person name="Pohl T."/>
            <person name="Merkel B.J."/>
            <person name="Hornburger P."/>
            <person name="Mueller R.-W."/>
            <person name="Bruemmer F."/>
            <person name="Labrenz M."/>
            <person name="Spormann A.M."/>
            <person name="Op den Camp H."/>
            <person name="Overmann J."/>
            <person name="Amann R."/>
            <person name="Jetten M.S.M."/>
            <person name="Mascher T."/>
            <person name="Medema M.H."/>
            <person name="Devos D.P."/>
            <person name="Kaster A.-K."/>
            <person name="Ovreas L."/>
            <person name="Rohde M."/>
            <person name="Galperin M.Y."/>
            <person name="Jogler C."/>
        </authorList>
    </citation>
    <scope>NUCLEOTIDE SEQUENCE [LARGE SCALE GENOMIC DNA]</scope>
    <source>
        <strain evidence="3 4">EC9</strain>
    </source>
</reference>
<dbReference type="AlphaFoldDB" id="A0A517LZD7"/>
<evidence type="ECO:0000313" key="3">
    <source>
        <dbReference type="EMBL" id="QDS87988.1"/>
    </source>
</evidence>
<protein>
    <recommendedName>
        <fullName evidence="5">Tetratricopeptide repeat protein</fullName>
    </recommendedName>
</protein>
<evidence type="ECO:0000313" key="4">
    <source>
        <dbReference type="Proteomes" id="UP000319557"/>
    </source>
</evidence>
<organism evidence="3 4">
    <name type="scientific">Rosistilla ulvae</name>
    <dbReference type="NCBI Taxonomy" id="1930277"/>
    <lineage>
        <taxon>Bacteria</taxon>
        <taxon>Pseudomonadati</taxon>
        <taxon>Planctomycetota</taxon>
        <taxon>Planctomycetia</taxon>
        <taxon>Pirellulales</taxon>
        <taxon>Pirellulaceae</taxon>
        <taxon>Rosistilla</taxon>
    </lineage>
</organism>
<keyword evidence="4" id="KW-1185">Reference proteome</keyword>
<sequence precursor="true">MKRIATHVAALLVAWMSSSLSLAFAADDSLQQEAEWAMADDARVTEAMQLGLTEQGLDATKIEAALGALGDLMQAGQADPLDAFIQASVAALPKLAEKLSQIEQSPSSIGDDPFLAFAPPVRDQARLWAGRALVRVRLFDEAIPLLQPLEPTDVIAPAELLFYRGACYHALLKKDEAVDDLSALLQRKAEIPQRFARTAELMLADIQPLKEDSLDEIARLMNDVSRRLELGRAGDPVVEREQQIIDKLDKMIEQMEEQQKQQQQQMQQAQSGSQGGSQSKAMEDSQIAGGSGPGDVDRKKLGDRDGWGNLPPAQRQEALQKISQDLPTHYREAIEAYFRKLATEKR</sequence>
<proteinExistence type="predicted"/>
<feature type="signal peptide" evidence="2">
    <location>
        <begin position="1"/>
        <end position="25"/>
    </location>
</feature>
<name>A0A517LZD7_9BACT</name>
<keyword evidence="2" id="KW-0732">Signal</keyword>
<dbReference type="KEGG" id="ruv:EC9_21730"/>
<dbReference type="EMBL" id="CP036261">
    <property type="protein sequence ID" value="QDS87988.1"/>
    <property type="molecule type" value="Genomic_DNA"/>
</dbReference>
<feature type="region of interest" description="Disordered" evidence="1">
    <location>
        <begin position="254"/>
        <end position="324"/>
    </location>
</feature>
<dbReference type="OrthoDB" id="276786at2"/>
<gene>
    <name evidence="3" type="ORF">EC9_21730</name>
</gene>
<dbReference type="InterPro" id="IPR011990">
    <property type="entry name" value="TPR-like_helical_dom_sf"/>
</dbReference>
<dbReference type="Proteomes" id="UP000319557">
    <property type="component" value="Chromosome"/>
</dbReference>
<evidence type="ECO:0008006" key="5">
    <source>
        <dbReference type="Google" id="ProtNLM"/>
    </source>
</evidence>
<dbReference type="RefSeq" id="WP_145344797.1">
    <property type="nucleotide sequence ID" value="NZ_CP036261.1"/>
</dbReference>
<feature type="compositionally biased region" description="Basic and acidic residues" evidence="1">
    <location>
        <begin position="295"/>
        <end position="306"/>
    </location>
</feature>
<evidence type="ECO:0000256" key="2">
    <source>
        <dbReference type="SAM" id="SignalP"/>
    </source>
</evidence>
<evidence type="ECO:0000256" key="1">
    <source>
        <dbReference type="SAM" id="MobiDB-lite"/>
    </source>
</evidence>
<dbReference type="Gene3D" id="1.25.40.10">
    <property type="entry name" value="Tetratricopeptide repeat domain"/>
    <property type="match status" value="1"/>
</dbReference>